<accession>A0ABV1BBB2</accession>
<dbReference type="EMBL" id="JBBMEK010000363">
    <property type="protein sequence ID" value="MEQ2366792.1"/>
    <property type="molecule type" value="Genomic_DNA"/>
</dbReference>
<keyword evidence="2" id="KW-0255">Endonuclease</keyword>
<name>A0ABV1BBB2_9FIRM</name>
<reference evidence="2 3" key="1">
    <citation type="submission" date="2024-03" db="EMBL/GenBank/DDBJ databases">
        <title>Human intestinal bacterial collection.</title>
        <authorList>
            <person name="Pauvert C."/>
            <person name="Hitch T.C.A."/>
            <person name="Clavel T."/>
        </authorList>
    </citation>
    <scope>NUCLEOTIDE SEQUENCE [LARGE SCALE GENOMIC DNA]</scope>
    <source>
        <strain evidence="2 3">CLA-AA-H190</strain>
    </source>
</reference>
<feature type="domain" description="Transposase putative helix-turn-helix" evidence="1">
    <location>
        <begin position="1"/>
        <end position="46"/>
    </location>
</feature>
<dbReference type="Pfam" id="PF12323">
    <property type="entry name" value="HTH_OrfB_IS605"/>
    <property type="match status" value="1"/>
</dbReference>
<evidence type="ECO:0000313" key="2">
    <source>
        <dbReference type="EMBL" id="MEQ2366792.1"/>
    </source>
</evidence>
<keyword evidence="3" id="KW-1185">Reference proteome</keyword>
<dbReference type="GO" id="GO:0004519">
    <property type="term" value="F:endonuclease activity"/>
    <property type="evidence" value="ECO:0007669"/>
    <property type="project" value="UniProtKB-KW"/>
</dbReference>
<gene>
    <name evidence="2" type="ORF">WMO25_17130</name>
</gene>
<dbReference type="RefSeq" id="WP_349086379.1">
    <property type="nucleotide sequence ID" value="NZ_JBBMEK010000363.1"/>
</dbReference>
<sequence>MLKAYKYRIYPTNEQKEQIAKTFGCCRFVYNRTLAYRKEAYEKEKKNVNKTNCNNYCNQVLKKEYGWLKEVDKFALTNAIYNMDAAYQKFFKEHTGYPKFKSKHDGHKSYTTNFTNGNITADFDGGKVKLPKLKEVKAKLHRNFIGQIKSATVSQMPSGKYYVSILVETEHVELPHTDQNTGIDLGIKDLCITSKGKKYE</sequence>
<organism evidence="2 3">
    <name type="scientific">Coprococcus intestinihominis</name>
    <dbReference type="NCBI Taxonomy" id="3133154"/>
    <lineage>
        <taxon>Bacteria</taxon>
        <taxon>Bacillati</taxon>
        <taxon>Bacillota</taxon>
        <taxon>Clostridia</taxon>
        <taxon>Lachnospirales</taxon>
        <taxon>Lachnospiraceae</taxon>
        <taxon>Coprococcus</taxon>
    </lineage>
</organism>
<evidence type="ECO:0000259" key="1">
    <source>
        <dbReference type="Pfam" id="PF12323"/>
    </source>
</evidence>
<proteinExistence type="predicted"/>
<dbReference type="NCBIfam" id="NF040570">
    <property type="entry name" value="guided_TnpB"/>
    <property type="match status" value="1"/>
</dbReference>
<dbReference type="InterPro" id="IPR021027">
    <property type="entry name" value="Transposase_put_HTH"/>
</dbReference>
<evidence type="ECO:0000313" key="3">
    <source>
        <dbReference type="Proteomes" id="UP001469749"/>
    </source>
</evidence>
<feature type="non-terminal residue" evidence="2">
    <location>
        <position position="200"/>
    </location>
</feature>
<comment type="caution">
    <text evidence="2">The sequence shown here is derived from an EMBL/GenBank/DDBJ whole genome shotgun (WGS) entry which is preliminary data.</text>
</comment>
<keyword evidence="2" id="KW-0540">Nuclease</keyword>
<dbReference type="Proteomes" id="UP001469749">
    <property type="component" value="Unassembled WGS sequence"/>
</dbReference>
<keyword evidence="2" id="KW-0378">Hydrolase</keyword>
<protein>
    <submittedName>
        <fullName evidence="2">RNA-guided endonuclease TnpB family protein</fullName>
    </submittedName>
</protein>